<dbReference type="SUPFAM" id="SSF53187">
    <property type="entry name" value="Zn-dependent exopeptidases"/>
    <property type="match status" value="1"/>
</dbReference>
<proteinExistence type="predicted"/>
<reference evidence="3" key="1">
    <citation type="submission" date="2018-06" db="EMBL/GenBank/DDBJ databases">
        <authorList>
            <person name="Zhirakovskaya E."/>
        </authorList>
    </citation>
    <scope>NUCLEOTIDE SEQUENCE</scope>
</reference>
<evidence type="ECO:0000256" key="1">
    <source>
        <dbReference type="ARBA" id="ARBA00022801"/>
    </source>
</evidence>
<gene>
    <name evidence="3" type="ORF">MNBD_ALPHA09-1925</name>
</gene>
<dbReference type="PANTHER" id="PTHR30404:SF0">
    <property type="entry name" value="N-ACETYLMURAMOYL-L-ALANINE AMIDASE AMIC"/>
    <property type="match status" value="1"/>
</dbReference>
<dbReference type="Gene3D" id="3.40.630.40">
    <property type="entry name" value="Zn-dependent exopeptidases"/>
    <property type="match status" value="1"/>
</dbReference>
<dbReference type="AlphaFoldDB" id="A0A3B0TP00"/>
<dbReference type="EC" id="3.5.1.28" evidence="3"/>
<protein>
    <submittedName>
        <fullName evidence="3">N-acetylmuramoyl-L-alanine amidase</fullName>
        <ecNumber evidence="3">3.5.1.28</ecNumber>
    </submittedName>
</protein>
<dbReference type="GO" id="GO:0030288">
    <property type="term" value="C:outer membrane-bounded periplasmic space"/>
    <property type="evidence" value="ECO:0007669"/>
    <property type="project" value="TreeGrafter"/>
</dbReference>
<dbReference type="GO" id="GO:0009253">
    <property type="term" value="P:peptidoglycan catabolic process"/>
    <property type="evidence" value="ECO:0007669"/>
    <property type="project" value="InterPro"/>
</dbReference>
<dbReference type="Gene3D" id="2.60.40.3500">
    <property type="match status" value="1"/>
</dbReference>
<feature type="domain" description="MurNAc-LAA" evidence="2">
    <location>
        <begin position="219"/>
        <end position="372"/>
    </location>
</feature>
<name>A0A3B0TP00_9ZZZZ</name>
<dbReference type="PANTHER" id="PTHR30404">
    <property type="entry name" value="N-ACETYLMURAMOYL-L-ALANINE AMIDASE"/>
    <property type="match status" value="1"/>
</dbReference>
<feature type="non-terminal residue" evidence="3">
    <location>
        <position position="1"/>
    </location>
</feature>
<dbReference type="InterPro" id="IPR002508">
    <property type="entry name" value="MurNAc-LAA_cat"/>
</dbReference>
<dbReference type="InterPro" id="IPR050695">
    <property type="entry name" value="N-acetylmuramoyl_amidase_3"/>
</dbReference>
<keyword evidence="1 3" id="KW-0378">Hydrolase</keyword>
<dbReference type="Pfam" id="PF11741">
    <property type="entry name" value="AMIN"/>
    <property type="match status" value="1"/>
</dbReference>
<dbReference type="GO" id="GO:0008745">
    <property type="term" value="F:N-acetylmuramoyl-L-alanine amidase activity"/>
    <property type="evidence" value="ECO:0007669"/>
    <property type="project" value="UniProtKB-EC"/>
</dbReference>
<dbReference type="EMBL" id="UOEM01000011">
    <property type="protein sequence ID" value="VAW10374.1"/>
    <property type="molecule type" value="Genomic_DNA"/>
</dbReference>
<dbReference type="InterPro" id="IPR021731">
    <property type="entry name" value="AMIN_dom"/>
</dbReference>
<evidence type="ECO:0000313" key="3">
    <source>
        <dbReference type="EMBL" id="VAW10374.1"/>
    </source>
</evidence>
<dbReference type="CDD" id="cd02696">
    <property type="entry name" value="MurNAc-LAA"/>
    <property type="match status" value="1"/>
</dbReference>
<organism evidence="3">
    <name type="scientific">hydrothermal vent metagenome</name>
    <dbReference type="NCBI Taxonomy" id="652676"/>
    <lineage>
        <taxon>unclassified sequences</taxon>
        <taxon>metagenomes</taxon>
        <taxon>ecological metagenomes</taxon>
    </lineage>
</organism>
<dbReference type="Pfam" id="PF01520">
    <property type="entry name" value="Amidase_3"/>
    <property type="match status" value="1"/>
</dbReference>
<evidence type="ECO:0000259" key="2">
    <source>
        <dbReference type="SMART" id="SM00646"/>
    </source>
</evidence>
<dbReference type="SMART" id="SM00646">
    <property type="entry name" value="Ami_3"/>
    <property type="match status" value="1"/>
</dbReference>
<accession>A0A3B0TP00</accession>
<sequence>GSAAGQVRATSVKVTGTDASARFVLELTEEVNFNVFALANPYRVIVDLPEIDFQFADQAGEGGTGLIRAFRFGLFSAGKSRIVIDVDAPVSIVEPYILPAIGNQPARLELGLKITSREDFMRDYALNGRQPAQGVAAAPPPRSIADLIAPRTEEGRPVIVLDPGHGGIDPGTRGNGKVLEKKIVLAFARKLRDELMATGQFEVRMTRDSDVFVPLRDRREFARQHQADLFISIHADSVRQSGVRGATVYTLSDDASDEVAAALASKENRADLVAGISENETSVVTDILLDLAQRETDIFSVEFAKTLVASLKRKVRLNRNPQRSGAFVVLKAHDVPSVLVELGYLSNTKDAGSLGSANWRDKAAVAVTDAVRRYFRTRLATRP</sequence>